<dbReference type="HOGENOM" id="CLU_055163_0_0_1"/>
<organism evidence="2 3">
    <name type="scientific">Cyphellophora europaea (strain CBS 101466)</name>
    <name type="common">Phialophora europaea</name>
    <dbReference type="NCBI Taxonomy" id="1220924"/>
    <lineage>
        <taxon>Eukaryota</taxon>
        <taxon>Fungi</taxon>
        <taxon>Dikarya</taxon>
        <taxon>Ascomycota</taxon>
        <taxon>Pezizomycotina</taxon>
        <taxon>Eurotiomycetes</taxon>
        <taxon>Chaetothyriomycetidae</taxon>
        <taxon>Chaetothyriales</taxon>
        <taxon>Cyphellophoraceae</taxon>
        <taxon>Cyphellophora</taxon>
    </lineage>
</organism>
<dbReference type="RefSeq" id="XP_008719573.1">
    <property type="nucleotide sequence ID" value="XM_008721351.1"/>
</dbReference>
<evidence type="ECO:0000256" key="1">
    <source>
        <dbReference type="SAM" id="MobiDB-lite"/>
    </source>
</evidence>
<dbReference type="VEuPathDB" id="FungiDB:HMPREF1541_07026"/>
<protein>
    <submittedName>
        <fullName evidence="2">Uncharacterized protein</fullName>
    </submittedName>
</protein>
<dbReference type="Proteomes" id="UP000030752">
    <property type="component" value="Unassembled WGS sequence"/>
</dbReference>
<gene>
    <name evidence="2" type="ORF">HMPREF1541_07026</name>
</gene>
<keyword evidence="3" id="KW-1185">Reference proteome</keyword>
<sequence>MDELSRFKKPAADQSGSPLFSILPGEVRDKVFEYALLSYEDTSHLYDEETCYRRPGYFAPSTADRSLLQTCQQVYAEAWFRPWVSATHTFWLTAQDRRPGHGGLSVPNVQRTLSELHSKHGEVSLSHFRVFSQLYMLQPGSRLAQILSMDHFLPQIFTITIRHTDWWSWESDDDLHIAANFVNKCRLPDTLLEFRMELESVERKKPQIDFIAKSMCDQWCFEKANGTILSAQEQDCTSVTWSGTSTWNNQRWIRDETKPETLEYYIKTVVWKPNPQMSRRGLAFDLRVSAGFQRRIAGLAFLHTADIERASVPKGSTADETRRLVDMMYESMAVSDHGDWEDEGDGFDPDDSGDEV</sequence>
<feature type="compositionally biased region" description="Acidic residues" evidence="1">
    <location>
        <begin position="339"/>
        <end position="356"/>
    </location>
</feature>
<evidence type="ECO:0000313" key="3">
    <source>
        <dbReference type="Proteomes" id="UP000030752"/>
    </source>
</evidence>
<dbReference type="eggNOG" id="ENOG502S7C4">
    <property type="taxonomic scope" value="Eukaryota"/>
</dbReference>
<reference evidence="2 3" key="1">
    <citation type="submission" date="2013-03" db="EMBL/GenBank/DDBJ databases">
        <title>The Genome Sequence of Phialophora europaea CBS 101466.</title>
        <authorList>
            <consortium name="The Broad Institute Genomics Platform"/>
            <person name="Cuomo C."/>
            <person name="de Hoog S."/>
            <person name="Gorbushina A."/>
            <person name="Walker B."/>
            <person name="Young S.K."/>
            <person name="Zeng Q."/>
            <person name="Gargeya S."/>
            <person name="Fitzgerald M."/>
            <person name="Haas B."/>
            <person name="Abouelleil A."/>
            <person name="Allen A.W."/>
            <person name="Alvarado L."/>
            <person name="Arachchi H.M."/>
            <person name="Berlin A.M."/>
            <person name="Chapman S.B."/>
            <person name="Gainer-Dewar J."/>
            <person name="Goldberg J."/>
            <person name="Griggs A."/>
            <person name="Gujja S."/>
            <person name="Hansen M."/>
            <person name="Howarth C."/>
            <person name="Imamovic A."/>
            <person name="Ireland A."/>
            <person name="Larimer J."/>
            <person name="McCowan C."/>
            <person name="Murphy C."/>
            <person name="Pearson M."/>
            <person name="Poon T.W."/>
            <person name="Priest M."/>
            <person name="Roberts A."/>
            <person name="Saif S."/>
            <person name="Shea T."/>
            <person name="Sisk P."/>
            <person name="Sykes S."/>
            <person name="Wortman J."/>
            <person name="Nusbaum C."/>
            <person name="Birren B."/>
        </authorList>
    </citation>
    <scope>NUCLEOTIDE SEQUENCE [LARGE SCALE GENOMIC DNA]</scope>
    <source>
        <strain evidence="2 3">CBS 101466</strain>
    </source>
</reference>
<dbReference type="EMBL" id="KB822722">
    <property type="protein sequence ID" value="ETN38984.1"/>
    <property type="molecule type" value="Genomic_DNA"/>
</dbReference>
<accession>W2RTF3</accession>
<dbReference type="InParanoid" id="W2RTF3"/>
<feature type="region of interest" description="Disordered" evidence="1">
    <location>
        <begin position="335"/>
        <end position="356"/>
    </location>
</feature>
<proteinExistence type="predicted"/>
<dbReference type="STRING" id="1220924.W2RTF3"/>
<dbReference type="OrthoDB" id="288942at2759"/>
<dbReference type="AlphaFoldDB" id="W2RTF3"/>
<name>W2RTF3_CYPE1</name>
<evidence type="ECO:0000313" key="2">
    <source>
        <dbReference type="EMBL" id="ETN38984.1"/>
    </source>
</evidence>
<dbReference type="GeneID" id="19974365"/>